<evidence type="ECO:0000313" key="4">
    <source>
        <dbReference type="Proteomes" id="UP000278962"/>
    </source>
</evidence>
<gene>
    <name evidence="3" type="ORF">C8N24_1183</name>
</gene>
<proteinExistence type="predicted"/>
<evidence type="ECO:0000259" key="2">
    <source>
        <dbReference type="Pfam" id="PF13699"/>
    </source>
</evidence>
<evidence type="ECO:0000313" key="3">
    <source>
        <dbReference type="EMBL" id="RKQ91361.1"/>
    </source>
</evidence>
<dbReference type="RefSeq" id="WP_170178871.1">
    <property type="nucleotide sequence ID" value="NZ_RBIL01000001.1"/>
</dbReference>
<comment type="caution">
    <text evidence="3">The sequence shown here is derived from an EMBL/GenBank/DDBJ whole genome shotgun (WGS) entry which is preliminary data.</text>
</comment>
<feature type="region of interest" description="Disordered" evidence="1">
    <location>
        <begin position="55"/>
        <end position="90"/>
    </location>
</feature>
<accession>A0A660LF64</accession>
<organism evidence="3 4">
    <name type="scientific">Solirubrobacter pauli</name>
    <dbReference type="NCBI Taxonomy" id="166793"/>
    <lineage>
        <taxon>Bacteria</taxon>
        <taxon>Bacillati</taxon>
        <taxon>Actinomycetota</taxon>
        <taxon>Thermoleophilia</taxon>
        <taxon>Solirubrobacterales</taxon>
        <taxon>Solirubrobacteraceae</taxon>
        <taxon>Solirubrobacter</taxon>
    </lineage>
</organism>
<dbReference type="EMBL" id="RBIL01000001">
    <property type="protein sequence ID" value="RKQ91361.1"/>
    <property type="molecule type" value="Genomic_DNA"/>
</dbReference>
<feature type="region of interest" description="Disordered" evidence="1">
    <location>
        <begin position="1"/>
        <end position="29"/>
    </location>
</feature>
<keyword evidence="4" id="KW-1185">Reference proteome</keyword>
<feature type="compositionally biased region" description="Basic and acidic residues" evidence="1">
    <location>
        <begin position="1"/>
        <end position="26"/>
    </location>
</feature>
<reference evidence="3 4" key="1">
    <citation type="submission" date="2018-10" db="EMBL/GenBank/DDBJ databases">
        <title>Genomic Encyclopedia of Archaeal and Bacterial Type Strains, Phase II (KMG-II): from individual species to whole genera.</title>
        <authorList>
            <person name="Goeker M."/>
        </authorList>
    </citation>
    <scope>NUCLEOTIDE SEQUENCE [LARGE SCALE GENOMIC DNA]</scope>
    <source>
        <strain evidence="3 4">DSM 14954</strain>
    </source>
</reference>
<dbReference type="Pfam" id="PF13699">
    <property type="entry name" value="eCIS_core"/>
    <property type="match status" value="1"/>
</dbReference>
<dbReference type="Proteomes" id="UP000278962">
    <property type="component" value="Unassembled WGS sequence"/>
</dbReference>
<feature type="region of interest" description="Disordered" evidence="1">
    <location>
        <begin position="149"/>
        <end position="181"/>
    </location>
</feature>
<dbReference type="InterPro" id="IPR025295">
    <property type="entry name" value="eCIS_core_dom"/>
</dbReference>
<dbReference type="AlphaFoldDB" id="A0A660LF64"/>
<protein>
    <submittedName>
        <fullName evidence="3">Uncharacterized protein DUF4157</fullName>
    </submittedName>
</protein>
<evidence type="ECO:0000256" key="1">
    <source>
        <dbReference type="SAM" id="MobiDB-lite"/>
    </source>
</evidence>
<name>A0A660LF64_9ACTN</name>
<feature type="domain" description="eCIS core" evidence="2">
    <location>
        <begin position="78"/>
        <end position="153"/>
    </location>
</feature>
<sequence length="181" mass="18886">MSTDPQRLHEHEKPRAPKPEEQREDAAAPLHNLVSNVGNRAFGGAIAARQGAGITEGGQVHSSVQSKIDSTRGAGQGLDSGVSNKLSPQLGDLSDVRVHTGDYANDLNHAVSAKAFATGSDVYFGKDQYKPGTSDGDKLIAHELAHVVQQRGAPTSGPLTVSNPGDAMENEADAVADKVSK</sequence>